<organism evidence="1 2">
    <name type="scientific">Macroventuria anomochaeta</name>
    <dbReference type="NCBI Taxonomy" id="301207"/>
    <lineage>
        <taxon>Eukaryota</taxon>
        <taxon>Fungi</taxon>
        <taxon>Dikarya</taxon>
        <taxon>Ascomycota</taxon>
        <taxon>Pezizomycotina</taxon>
        <taxon>Dothideomycetes</taxon>
        <taxon>Pleosporomycetidae</taxon>
        <taxon>Pleosporales</taxon>
        <taxon>Pleosporineae</taxon>
        <taxon>Didymellaceae</taxon>
        <taxon>Macroventuria</taxon>
    </lineage>
</organism>
<reference evidence="1" key="1">
    <citation type="journal article" date="2020" name="Stud. Mycol.">
        <title>101 Dothideomycetes genomes: a test case for predicting lifestyles and emergence of pathogens.</title>
        <authorList>
            <person name="Haridas S."/>
            <person name="Albert R."/>
            <person name="Binder M."/>
            <person name="Bloem J."/>
            <person name="Labutti K."/>
            <person name="Salamov A."/>
            <person name="Andreopoulos B."/>
            <person name="Baker S."/>
            <person name="Barry K."/>
            <person name="Bills G."/>
            <person name="Bluhm B."/>
            <person name="Cannon C."/>
            <person name="Castanera R."/>
            <person name="Culley D."/>
            <person name="Daum C."/>
            <person name="Ezra D."/>
            <person name="Gonzalez J."/>
            <person name="Henrissat B."/>
            <person name="Kuo A."/>
            <person name="Liang C."/>
            <person name="Lipzen A."/>
            <person name="Lutzoni F."/>
            <person name="Magnuson J."/>
            <person name="Mondo S."/>
            <person name="Nolan M."/>
            <person name="Ohm R."/>
            <person name="Pangilinan J."/>
            <person name="Park H.-J."/>
            <person name="Ramirez L."/>
            <person name="Alfaro M."/>
            <person name="Sun H."/>
            <person name="Tritt A."/>
            <person name="Yoshinaga Y."/>
            <person name="Zwiers L.-H."/>
            <person name="Turgeon B."/>
            <person name="Goodwin S."/>
            <person name="Spatafora J."/>
            <person name="Crous P."/>
            <person name="Grigoriev I."/>
        </authorList>
    </citation>
    <scope>NUCLEOTIDE SEQUENCE</scope>
    <source>
        <strain evidence="1">CBS 525.71</strain>
    </source>
</reference>
<keyword evidence="2" id="KW-1185">Reference proteome</keyword>
<name>A0ACB6SFX0_9PLEO</name>
<accession>A0ACB6SFX0</accession>
<evidence type="ECO:0000313" key="1">
    <source>
        <dbReference type="EMBL" id="KAF2633121.1"/>
    </source>
</evidence>
<dbReference type="EMBL" id="MU006702">
    <property type="protein sequence ID" value="KAF2633121.1"/>
    <property type="molecule type" value="Genomic_DNA"/>
</dbReference>
<dbReference type="Proteomes" id="UP000799754">
    <property type="component" value="Unassembled WGS sequence"/>
</dbReference>
<protein>
    <submittedName>
        <fullName evidence="1">Uncharacterized protein</fullName>
    </submittedName>
</protein>
<proteinExistence type="predicted"/>
<sequence>MLLRCQELRKPIVVFQRKYKQQAKTNKEFASGDDAGQHDDPVLDALSDNDWLKVDELIKFLKVPYDLCKALEGNNSVSGFGSLWHTIVNLQALWQHYEACISKFDHDDVSYFATAVELGL</sequence>
<evidence type="ECO:0000313" key="2">
    <source>
        <dbReference type="Proteomes" id="UP000799754"/>
    </source>
</evidence>
<gene>
    <name evidence="1" type="ORF">BU25DRAFT_454235</name>
</gene>
<comment type="caution">
    <text evidence="1">The sequence shown here is derived from an EMBL/GenBank/DDBJ whole genome shotgun (WGS) entry which is preliminary data.</text>
</comment>